<feature type="compositionally biased region" description="Basic and acidic residues" evidence="1">
    <location>
        <begin position="119"/>
        <end position="136"/>
    </location>
</feature>
<feature type="region of interest" description="Disordered" evidence="1">
    <location>
        <begin position="183"/>
        <end position="204"/>
    </location>
</feature>
<reference evidence="2" key="2">
    <citation type="submission" date="2020-08" db="EMBL/GenBank/DDBJ databases">
        <title>Draft Genome Sequence of Cumin Blight Pathogen Alternaria burnsii.</title>
        <authorList>
            <person name="Feng Z."/>
        </authorList>
    </citation>
    <scope>NUCLEOTIDE SEQUENCE</scope>
    <source>
        <strain evidence="2">CBS107.38</strain>
    </source>
</reference>
<organism evidence="2 3">
    <name type="scientific">Alternaria burnsii</name>
    <dbReference type="NCBI Taxonomy" id="1187904"/>
    <lineage>
        <taxon>Eukaryota</taxon>
        <taxon>Fungi</taxon>
        <taxon>Dikarya</taxon>
        <taxon>Ascomycota</taxon>
        <taxon>Pezizomycotina</taxon>
        <taxon>Dothideomycetes</taxon>
        <taxon>Pleosporomycetidae</taxon>
        <taxon>Pleosporales</taxon>
        <taxon>Pleosporineae</taxon>
        <taxon>Pleosporaceae</taxon>
        <taxon>Alternaria</taxon>
        <taxon>Alternaria sect. Alternaria</taxon>
    </lineage>
</organism>
<name>A0A8H7BGH5_9PLEO</name>
<evidence type="ECO:0000256" key="1">
    <source>
        <dbReference type="SAM" id="MobiDB-lite"/>
    </source>
</evidence>
<dbReference type="RefSeq" id="XP_038791017.1">
    <property type="nucleotide sequence ID" value="XM_038925161.1"/>
</dbReference>
<reference evidence="2" key="1">
    <citation type="submission" date="2020-01" db="EMBL/GenBank/DDBJ databases">
        <authorList>
            <person name="Feng Z.H.Z."/>
        </authorList>
    </citation>
    <scope>NUCLEOTIDE SEQUENCE</scope>
    <source>
        <strain evidence="2">CBS107.38</strain>
    </source>
</reference>
<protein>
    <submittedName>
        <fullName evidence="2">Uncharacterized protein</fullName>
    </submittedName>
</protein>
<feature type="region of interest" description="Disordered" evidence="1">
    <location>
        <begin position="119"/>
        <end position="166"/>
    </location>
</feature>
<evidence type="ECO:0000313" key="2">
    <source>
        <dbReference type="EMBL" id="KAF7681138.1"/>
    </source>
</evidence>
<comment type="caution">
    <text evidence="2">The sequence shown here is derived from an EMBL/GenBank/DDBJ whole genome shotgun (WGS) entry which is preliminary data.</text>
</comment>
<evidence type="ECO:0000313" key="3">
    <source>
        <dbReference type="Proteomes" id="UP000596902"/>
    </source>
</evidence>
<feature type="compositionally biased region" description="Basic and acidic residues" evidence="1">
    <location>
        <begin position="309"/>
        <end position="323"/>
    </location>
</feature>
<keyword evidence="3" id="KW-1185">Reference proteome</keyword>
<gene>
    <name evidence="2" type="ORF">GT037_000114</name>
</gene>
<dbReference type="EMBL" id="JAAABM010000001">
    <property type="protein sequence ID" value="KAF7681138.1"/>
    <property type="molecule type" value="Genomic_DNA"/>
</dbReference>
<feature type="compositionally biased region" description="Low complexity" evidence="1">
    <location>
        <begin position="139"/>
        <end position="152"/>
    </location>
</feature>
<feature type="region of interest" description="Disordered" evidence="1">
    <location>
        <begin position="303"/>
        <end position="387"/>
    </location>
</feature>
<dbReference type="Proteomes" id="UP000596902">
    <property type="component" value="Unassembled WGS sequence"/>
</dbReference>
<accession>A0A8H7BGH5</accession>
<feature type="region of interest" description="Disordered" evidence="1">
    <location>
        <begin position="262"/>
        <end position="283"/>
    </location>
</feature>
<dbReference type="GeneID" id="62198339"/>
<sequence length="652" mass="71010">MAGKGCAKTIANERAARIKATGQRVYISGLKGHHTLETGVAYHYRGHFIYAFPASNPIEPVPFSTKKGINIVGVVKDQAPIYNHTDPDLILEQDVAALHRSCVHEWVFQQAQEEFKKQETKKVLEAEETSEQRNIETETMASSTTDVDAAATPKASAQEPLPSQAPLRVPSFTTLLVPSQVSSKSACRPQTHHQLVTSQQSSSSSVNIPQIGAVEAPPAQTFPSTAYTPHDRGRYLAYSAPGSRHASVDNTPSVSRPVSPTHLHGLSVRSGHDGHGHVSLRPIASTSRLNQLLAEEGFRRSMSPLADVTEEHLRGSGHREGRDGNLLANPGVSQGWMDPKGVSAFVETVSRRPSPSRLSLRSRSRPMSRVNGRGPRGDSNSPEKDIDEGLYLHGLGHPDVIRDDASRAQTRESSPFRAPGYRSTDSTAYLRELATRHYDVVNAEPEASSWQSQTPIGHPPTGLFGSPVVAASLHRDAMPAFTFPVPRHTPDTSSFPAFDGDIPPASYTDHADKKPLVTGRPRAGSKYVHTGRPRAASKALNEAYNAANPSSTPRPVFPFSFVPSAEHTGTENDNTITTTTTTDAQDTTFKARCPLHSESCNGQDVVHEHMTQRARNGAGFKDLFPTIECEGGRVMVDWKKLMNEEVERWKGV</sequence>
<feature type="region of interest" description="Disordered" evidence="1">
    <location>
        <begin position="506"/>
        <end position="534"/>
    </location>
</feature>
<proteinExistence type="predicted"/>
<dbReference type="AlphaFoldDB" id="A0A8H7BGH5"/>